<dbReference type="AlphaFoldDB" id="A0A318SQY5"/>
<proteinExistence type="inferred from homology"/>
<dbReference type="Pfam" id="PF00425">
    <property type="entry name" value="Chorismate_bind"/>
    <property type="match status" value="1"/>
</dbReference>
<gene>
    <name evidence="8" type="ORF">DFP88_102149</name>
</gene>
<evidence type="ECO:0000256" key="1">
    <source>
        <dbReference type="ARBA" id="ARBA00000799"/>
    </source>
</evidence>
<dbReference type="Gene3D" id="3.60.120.10">
    <property type="entry name" value="Anthranilate synthase"/>
    <property type="match status" value="1"/>
</dbReference>
<evidence type="ECO:0000313" key="9">
    <source>
        <dbReference type="Proteomes" id="UP000248311"/>
    </source>
</evidence>
<dbReference type="InterPro" id="IPR005801">
    <property type="entry name" value="ADC_synthase"/>
</dbReference>
<evidence type="ECO:0000256" key="4">
    <source>
        <dbReference type="ARBA" id="ARBA00023235"/>
    </source>
</evidence>
<comment type="caution">
    <text evidence="8">The sequence shown here is derived from an EMBL/GenBank/DDBJ whole genome shotgun (WGS) entry which is preliminary data.</text>
</comment>
<protein>
    <recommendedName>
        <fullName evidence="3">isochorismate synthase</fullName>
        <ecNumber evidence="3">5.4.4.2</ecNumber>
    </recommendedName>
    <alternativeName>
        <fullName evidence="5">Isochorismate mutase</fullName>
    </alternativeName>
</protein>
<dbReference type="PANTHER" id="PTHR42839">
    <property type="entry name" value="ISOCHORISMATE SYNTHASE ENTC"/>
    <property type="match status" value="1"/>
</dbReference>
<evidence type="ECO:0000256" key="3">
    <source>
        <dbReference type="ARBA" id="ARBA00012824"/>
    </source>
</evidence>
<dbReference type="InterPro" id="IPR015890">
    <property type="entry name" value="Chorismate_C"/>
</dbReference>
<comment type="catalytic activity">
    <reaction evidence="1">
        <text>chorismate = isochorismate</text>
        <dbReference type="Rhea" id="RHEA:18985"/>
        <dbReference type="ChEBI" id="CHEBI:29748"/>
        <dbReference type="ChEBI" id="CHEBI:29780"/>
        <dbReference type="EC" id="5.4.4.2"/>
    </reaction>
</comment>
<feature type="domain" description="Chorismate-utilising enzyme C-terminal" evidence="7">
    <location>
        <begin position="99"/>
        <end position="355"/>
    </location>
</feature>
<dbReference type="GO" id="GO:0008909">
    <property type="term" value="F:isochorismate synthase activity"/>
    <property type="evidence" value="ECO:0007669"/>
    <property type="project" value="UniProtKB-EC"/>
</dbReference>
<dbReference type="GO" id="GO:0009697">
    <property type="term" value="P:salicylic acid biosynthetic process"/>
    <property type="evidence" value="ECO:0007669"/>
    <property type="project" value="TreeGrafter"/>
</dbReference>
<dbReference type="EC" id="5.4.4.2" evidence="3"/>
<evidence type="ECO:0000256" key="6">
    <source>
        <dbReference type="SAM" id="MobiDB-lite"/>
    </source>
</evidence>
<dbReference type="OrthoDB" id="9806579at2"/>
<accession>A0A318SQY5</accession>
<evidence type="ECO:0000256" key="5">
    <source>
        <dbReference type="ARBA" id="ARBA00041564"/>
    </source>
</evidence>
<evidence type="ECO:0000256" key="2">
    <source>
        <dbReference type="ARBA" id="ARBA00005297"/>
    </source>
</evidence>
<reference evidence="8 9" key="1">
    <citation type="submission" date="2018-06" db="EMBL/GenBank/DDBJ databases">
        <title>Genomic Encyclopedia of Type Strains, Phase III (KMG-III): the genomes of soil and plant-associated and newly described type strains.</title>
        <authorList>
            <person name="Whitman W."/>
        </authorList>
    </citation>
    <scope>NUCLEOTIDE SEQUENCE [LARGE SCALE GENOMIC DNA]</scope>
    <source>
        <strain evidence="8 9">CECT 9025</strain>
    </source>
</reference>
<dbReference type="Proteomes" id="UP000248311">
    <property type="component" value="Unassembled WGS sequence"/>
</dbReference>
<name>A0A318SQY5_9RHOB</name>
<dbReference type="EMBL" id="QJTE01000002">
    <property type="protein sequence ID" value="PYE84351.1"/>
    <property type="molecule type" value="Genomic_DNA"/>
</dbReference>
<dbReference type="NCBIfam" id="TIGR00543">
    <property type="entry name" value="isochor_syn"/>
    <property type="match status" value="1"/>
</dbReference>
<organism evidence="8 9">
    <name type="scientific">Pseudoroseicyclus aestuarii</name>
    <dbReference type="NCBI Taxonomy" id="1795041"/>
    <lineage>
        <taxon>Bacteria</taxon>
        <taxon>Pseudomonadati</taxon>
        <taxon>Pseudomonadota</taxon>
        <taxon>Alphaproteobacteria</taxon>
        <taxon>Rhodobacterales</taxon>
        <taxon>Paracoccaceae</taxon>
        <taxon>Pseudoroseicyclus</taxon>
    </lineage>
</organism>
<comment type="similarity">
    <text evidence="2">Belongs to the isochorismate synthase family.</text>
</comment>
<evidence type="ECO:0000313" key="8">
    <source>
        <dbReference type="EMBL" id="PYE84351.1"/>
    </source>
</evidence>
<dbReference type="SUPFAM" id="SSF56322">
    <property type="entry name" value="ADC synthase"/>
    <property type="match status" value="1"/>
</dbReference>
<keyword evidence="9" id="KW-1185">Reference proteome</keyword>
<dbReference type="PANTHER" id="PTHR42839:SF2">
    <property type="entry name" value="ISOCHORISMATE SYNTHASE ENTC"/>
    <property type="match status" value="1"/>
</dbReference>
<sequence length="369" mass="38960">MTKQHSFPADQGLPADALGQPVLLGRSFGRVTQAHAGSLEHFAQAGLPRTEEDLIGAFPFARGAPGHLYATAPEAMPDRRDAPPALCAPPVPVPEPALYGEAVRSLAARIRQGGPLKKAVLARMLEVRTDRPLDPLQVALRLCEDPDITGYCLPLPPRGAGARWLVGATPELLLDKRGAAIRSHPFAGSAQRSEDPAQDRAAAGALEASAKDRAEHRLVVEYIHDILAPHCRHLSVPKGPALHRTASLWHLGTLIEGELADPETPCLALLAALHPTPAVAGQPLAPALDSIGAAEPFEREFYAGTLGRVTAQNDGTWYVTLRCAIIEGCLARLFAGAGIVGASDPVSEIAETSAKFTAMCRALGLDTPD</sequence>
<evidence type="ECO:0000259" key="7">
    <source>
        <dbReference type="Pfam" id="PF00425"/>
    </source>
</evidence>
<dbReference type="InterPro" id="IPR004561">
    <property type="entry name" value="IsoChor_synthase"/>
</dbReference>
<keyword evidence="4" id="KW-0413">Isomerase</keyword>
<dbReference type="RefSeq" id="WP_110813457.1">
    <property type="nucleotide sequence ID" value="NZ_QJTE01000002.1"/>
</dbReference>
<feature type="region of interest" description="Disordered" evidence="6">
    <location>
        <begin position="186"/>
        <end position="207"/>
    </location>
</feature>